<dbReference type="Gene3D" id="3.40.50.2020">
    <property type="match status" value="1"/>
</dbReference>
<feature type="domain" description="Phosphoribosyltransferase" evidence="6">
    <location>
        <begin position="15"/>
        <end position="169"/>
    </location>
</feature>
<dbReference type="InterPro" id="IPR023050">
    <property type="entry name" value="PyrR"/>
</dbReference>
<dbReference type="NCBIfam" id="NF003547">
    <property type="entry name" value="PRK05205.1-3"/>
    <property type="match status" value="1"/>
</dbReference>
<dbReference type="EC" id="2.4.2.9" evidence="4"/>
<dbReference type="PANTHER" id="PTHR11608:SF0">
    <property type="entry name" value="BIFUNCTIONAL PROTEIN PYRR"/>
    <property type="match status" value="1"/>
</dbReference>
<evidence type="ECO:0000313" key="8">
    <source>
        <dbReference type="Proteomes" id="UP000253507"/>
    </source>
</evidence>
<dbReference type="GO" id="GO:0006355">
    <property type="term" value="P:regulation of DNA-templated transcription"/>
    <property type="evidence" value="ECO:0007669"/>
    <property type="project" value="UniProtKB-UniRule"/>
</dbReference>
<protein>
    <recommendedName>
        <fullName evidence="4">Bifunctional protein PyrR</fullName>
    </recommendedName>
    <domain>
        <recommendedName>
            <fullName evidence="4">Pyrimidine operon regulatory protein</fullName>
        </recommendedName>
    </domain>
    <domain>
        <recommendedName>
            <fullName evidence="4">Uracil phosphoribosyltransferase</fullName>
            <shortName evidence="4">UPRTase</shortName>
            <ecNumber evidence="4">2.4.2.9</ecNumber>
        </recommendedName>
    </domain>
</protein>
<evidence type="ECO:0000256" key="2">
    <source>
        <dbReference type="ARBA" id="ARBA00023015"/>
    </source>
</evidence>
<comment type="catalytic activity">
    <reaction evidence="4">
        <text>UMP + diphosphate = 5-phospho-alpha-D-ribose 1-diphosphate + uracil</text>
        <dbReference type="Rhea" id="RHEA:13017"/>
        <dbReference type="ChEBI" id="CHEBI:17568"/>
        <dbReference type="ChEBI" id="CHEBI:33019"/>
        <dbReference type="ChEBI" id="CHEBI:57865"/>
        <dbReference type="ChEBI" id="CHEBI:58017"/>
        <dbReference type="EC" id="2.4.2.9"/>
    </reaction>
</comment>
<keyword evidence="4 7" id="KW-0808">Transferase</keyword>
<proteinExistence type="inferred from homology"/>
<dbReference type="FunFam" id="3.40.50.2020:FF:000020">
    <property type="entry name" value="Bifunctional protein PyrR"/>
    <property type="match status" value="1"/>
</dbReference>
<comment type="function">
    <text evidence="4">Also displays a weak uracil phosphoribosyltransferase activity which is not physiologically significant.</text>
</comment>
<reference evidence="7 8" key="1">
    <citation type="submission" date="2018-06" db="EMBL/GenBank/DDBJ databases">
        <title>Streptomyces reniochalinae sp. nov. and Streptomyces diacarnus sp. nov. from marine sponges.</title>
        <authorList>
            <person name="Li L."/>
        </authorList>
    </citation>
    <scope>NUCLEOTIDE SEQUENCE [LARGE SCALE GENOMIC DNA]</scope>
    <source>
        <strain evidence="7 8">LHW50302</strain>
    </source>
</reference>
<dbReference type="SUPFAM" id="SSF53271">
    <property type="entry name" value="PRTase-like"/>
    <property type="match status" value="1"/>
</dbReference>
<name>A0A367EMD5_9ACTN</name>
<keyword evidence="2 4" id="KW-0805">Transcription regulation</keyword>
<dbReference type="NCBIfam" id="NF003548">
    <property type="entry name" value="PRK05205.1-4"/>
    <property type="match status" value="1"/>
</dbReference>
<feature type="region of interest" description="Disordered" evidence="5">
    <location>
        <begin position="185"/>
        <end position="218"/>
    </location>
</feature>
<organism evidence="7 8">
    <name type="scientific">Streptomyces reniochalinae</name>
    <dbReference type="NCBI Taxonomy" id="2250578"/>
    <lineage>
        <taxon>Bacteria</taxon>
        <taxon>Bacillati</taxon>
        <taxon>Actinomycetota</taxon>
        <taxon>Actinomycetes</taxon>
        <taxon>Kitasatosporales</taxon>
        <taxon>Streptomycetaceae</taxon>
        <taxon>Streptomyces</taxon>
    </lineage>
</organism>
<accession>A0A367EMD5</accession>
<dbReference type="GO" id="GO:0004845">
    <property type="term" value="F:uracil phosphoribosyltransferase activity"/>
    <property type="evidence" value="ECO:0007669"/>
    <property type="project" value="UniProtKB-UniRule"/>
</dbReference>
<evidence type="ECO:0000256" key="1">
    <source>
        <dbReference type="ARBA" id="ARBA00005565"/>
    </source>
</evidence>
<dbReference type="NCBIfam" id="NF003549">
    <property type="entry name" value="PRK05205.1-5"/>
    <property type="match status" value="1"/>
</dbReference>
<keyword evidence="3 4" id="KW-0804">Transcription</keyword>
<dbReference type="AlphaFoldDB" id="A0A367EMD5"/>
<evidence type="ECO:0000259" key="6">
    <source>
        <dbReference type="Pfam" id="PF00156"/>
    </source>
</evidence>
<dbReference type="Proteomes" id="UP000253507">
    <property type="component" value="Unassembled WGS sequence"/>
</dbReference>
<comment type="similarity">
    <text evidence="1 4">Belongs to the purine/pyrimidine phosphoribosyltransferase family. PyrR subfamily.</text>
</comment>
<dbReference type="RefSeq" id="WP_114015662.1">
    <property type="nucleotide sequence ID" value="NZ_QOIM01000032.1"/>
</dbReference>
<dbReference type="InterPro" id="IPR029057">
    <property type="entry name" value="PRTase-like"/>
</dbReference>
<feature type="short sequence motif" description="PRPP-binding" evidence="4">
    <location>
        <begin position="106"/>
        <end position="118"/>
    </location>
</feature>
<gene>
    <name evidence="4" type="primary">pyrR</name>
    <name evidence="7" type="ORF">DQ392_12575</name>
</gene>
<dbReference type="CDD" id="cd06223">
    <property type="entry name" value="PRTases_typeI"/>
    <property type="match status" value="1"/>
</dbReference>
<sequence length="218" mass="23199">MDNSSTGLQPARPVLEAPDIKRVLTRIAHEIVERAKGADDVVLLGIPTRGVFLAGRLADKLEEITGSAVPVGSLDITMYRDDLRLGPARALARTEIPATGVDGRLVVLVDDVLYSGRTIRAALDALGDIGRPRAVQLAVLVDRGHRELPIRADYVGKNLPTSQRETVKVQLTEEDGHDGVLLGVRETGREAGGRQTDVREAGAGDAAERSRHGTAPAG</sequence>
<dbReference type="InterPro" id="IPR050137">
    <property type="entry name" value="PyrR_bifunctional"/>
</dbReference>
<dbReference type="OrthoDB" id="9802227at2"/>
<evidence type="ECO:0000313" key="7">
    <source>
        <dbReference type="EMBL" id="RCG18755.1"/>
    </source>
</evidence>
<dbReference type="HAMAP" id="MF_01219">
    <property type="entry name" value="PyrR"/>
    <property type="match status" value="1"/>
</dbReference>
<keyword evidence="4 7" id="KW-0328">Glycosyltransferase</keyword>
<dbReference type="PANTHER" id="PTHR11608">
    <property type="entry name" value="BIFUNCTIONAL PROTEIN PYRR"/>
    <property type="match status" value="1"/>
</dbReference>
<feature type="compositionally biased region" description="Basic and acidic residues" evidence="5">
    <location>
        <begin position="186"/>
        <end position="211"/>
    </location>
</feature>
<comment type="caution">
    <text evidence="7">The sequence shown here is derived from an EMBL/GenBank/DDBJ whole genome shotgun (WGS) entry which is preliminary data.</text>
</comment>
<evidence type="ECO:0000256" key="3">
    <source>
        <dbReference type="ARBA" id="ARBA00023163"/>
    </source>
</evidence>
<evidence type="ECO:0000256" key="4">
    <source>
        <dbReference type="HAMAP-Rule" id="MF_01219"/>
    </source>
</evidence>
<dbReference type="EMBL" id="QOIM01000032">
    <property type="protein sequence ID" value="RCG18755.1"/>
    <property type="molecule type" value="Genomic_DNA"/>
</dbReference>
<keyword evidence="8" id="KW-1185">Reference proteome</keyword>
<dbReference type="Pfam" id="PF00156">
    <property type="entry name" value="Pribosyltran"/>
    <property type="match status" value="1"/>
</dbReference>
<comment type="function">
    <text evidence="4">Regulates the transcription of the pyrimidine nucleotide (pyr) operon in response to exogenous pyrimidines.</text>
</comment>
<dbReference type="InterPro" id="IPR000836">
    <property type="entry name" value="PRTase_dom"/>
</dbReference>
<evidence type="ECO:0000256" key="5">
    <source>
        <dbReference type="SAM" id="MobiDB-lite"/>
    </source>
</evidence>